<proteinExistence type="predicted"/>
<organism evidence="1 2">
    <name type="scientific">Sphingomonas citri</name>
    <dbReference type="NCBI Taxonomy" id="2862499"/>
    <lineage>
        <taxon>Bacteria</taxon>
        <taxon>Pseudomonadati</taxon>
        <taxon>Pseudomonadota</taxon>
        <taxon>Alphaproteobacteria</taxon>
        <taxon>Sphingomonadales</taxon>
        <taxon>Sphingomonadaceae</taxon>
        <taxon>Sphingomonas</taxon>
    </lineage>
</organism>
<evidence type="ECO:0000313" key="1">
    <source>
        <dbReference type="EMBL" id="MBW6529755.1"/>
    </source>
</evidence>
<sequence length="95" mass="10629">MQTERVTFLTTPEHKAALEAFAASSRQSVGHLLREASSRYLLDGEMDDGSRLELLVEELNDALPRIHASLDRSIDGLRETRDEINAMMRQAGLFG</sequence>
<evidence type="ECO:0000313" key="2">
    <source>
        <dbReference type="Proteomes" id="UP000759103"/>
    </source>
</evidence>
<gene>
    <name evidence="1" type="ORF">KZ820_03320</name>
</gene>
<name>A0ABS7BJF3_9SPHN</name>
<dbReference type="RefSeq" id="WP_219747248.1">
    <property type="nucleotide sequence ID" value="NZ_JAHXZN010000001.1"/>
</dbReference>
<dbReference type="Proteomes" id="UP000759103">
    <property type="component" value="Unassembled WGS sequence"/>
</dbReference>
<keyword evidence="2" id="KW-1185">Reference proteome</keyword>
<protein>
    <submittedName>
        <fullName evidence="1">Uncharacterized protein</fullName>
    </submittedName>
</protein>
<accession>A0ABS7BJF3</accession>
<comment type="caution">
    <text evidence="1">The sequence shown here is derived from an EMBL/GenBank/DDBJ whole genome shotgun (WGS) entry which is preliminary data.</text>
</comment>
<dbReference type="EMBL" id="JAHXZN010000001">
    <property type="protein sequence ID" value="MBW6529755.1"/>
    <property type="molecule type" value="Genomic_DNA"/>
</dbReference>
<reference evidence="1 2" key="1">
    <citation type="submission" date="2021-07" db="EMBL/GenBank/DDBJ databases">
        <title>Sphingomonas sp.</title>
        <authorList>
            <person name="Feng G."/>
            <person name="Li J."/>
            <person name="Pan M."/>
        </authorList>
    </citation>
    <scope>NUCLEOTIDE SEQUENCE [LARGE SCALE GENOMIC DNA]</scope>
    <source>
        <strain evidence="1 2">RRHST34</strain>
    </source>
</reference>